<dbReference type="VEuPathDB" id="TrichDB:TVAG_087530"/>
<dbReference type="PANTHER" id="PTHR46155:SF1">
    <property type="entry name" value="BIFUNCTIONAL INHIBITOR_LIPID-TRANSFER PROTEIN_SEED STORAGE 2S ALBUMIN SUPERFAMILY PROTEIN"/>
    <property type="match status" value="1"/>
</dbReference>
<keyword evidence="1" id="KW-0472">Membrane</keyword>
<dbReference type="RefSeq" id="XP_001309858.1">
    <property type="nucleotide sequence ID" value="XM_001309857.1"/>
</dbReference>
<dbReference type="EMBL" id="DS113737">
    <property type="protein sequence ID" value="EAX96928.1"/>
    <property type="molecule type" value="Genomic_DNA"/>
</dbReference>
<evidence type="ECO:0000256" key="1">
    <source>
        <dbReference type="SAM" id="Phobius"/>
    </source>
</evidence>
<keyword evidence="1" id="KW-0812">Transmembrane</keyword>
<accession>A2FDS9</accession>
<dbReference type="AlphaFoldDB" id="A2FDS9"/>
<name>A2FDS9_TRIV3</name>
<gene>
    <name evidence="2" type="ORF">TVAG_087530</name>
</gene>
<evidence type="ECO:0000313" key="2">
    <source>
        <dbReference type="EMBL" id="EAX96928.1"/>
    </source>
</evidence>
<organism evidence="2 3">
    <name type="scientific">Trichomonas vaginalis (strain ATCC PRA-98 / G3)</name>
    <dbReference type="NCBI Taxonomy" id="412133"/>
    <lineage>
        <taxon>Eukaryota</taxon>
        <taxon>Metamonada</taxon>
        <taxon>Parabasalia</taxon>
        <taxon>Trichomonadida</taxon>
        <taxon>Trichomonadidae</taxon>
        <taxon>Trichomonas</taxon>
    </lineage>
</organism>
<proteinExistence type="predicted"/>
<keyword evidence="1" id="KW-1133">Transmembrane helix</keyword>
<feature type="transmembrane region" description="Helical" evidence="1">
    <location>
        <begin position="455"/>
        <end position="477"/>
    </location>
</feature>
<sequence>MLFLIRLSTSGEFSGIQNSPIAFNTEDKVPETDITKDNHYNIQHCQFNDTGAYKGKSSIDFRNGDGSQYIEVHSCIVTYGRGNYGGGIYFYGKFDFDISHICISACLCYWYSAIAYLNGGESNKYNLTYLTSNQCLPAKHPLYLKNFKEYTYSNVSFTPANGYTYGIVLAESVHDDKKYSYNSFCNNTSAQGIVYFYDMSFNTTASNCNCIDNEASSYSVIIYDQDRYMGELYLHIENFYIYGNKVYDYYYTYHEYDHGKIIVKDCQADNHDSYYHAIFVGENIRLTSDEHQEIQHFSTYACNIAYDVENIEVETPIPFETPFETAHVTPYLTEHQTPFETAFVTPFLTAFQTPFETAHVTPFVTVFQTPFETAFNTPVITNGLTPFETAFQTNIRTPYETNEKHDKPESSSVDDQAAINQSIDKNGNDVGQSSTSIILGADSKSSNPKLGNEKWIIIGVLAFIAIVTIVIVSIYLYKRKNSTRTDDYSETEMVEETVIVANDNISFTIENPLFTTTINGSDDPFKSAFEDSDADGVFHINEN</sequence>
<keyword evidence="3" id="KW-1185">Reference proteome</keyword>
<dbReference type="OrthoDB" id="418634at2759"/>
<reference evidence="2" key="2">
    <citation type="journal article" date="2007" name="Science">
        <title>Draft genome sequence of the sexually transmitted pathogen Trichomonas vaginalis.</title>
        <authorList>
            <person name="Carlton J.M."/>
            <person name="Hirt R.P."/>
            <person name="Silva J.C."/>
            <person name="Delcher A.L."/>
            <person name="Schatz M."/>
            <person name="Zhao Q."/>
            <person name="Wortman J.R."/>
            <person name="Bidwell S.L."/>
            <person name="Alsmark U.C.M."/>
            <person name="Besteiro S."/>
            <person name="Sicheritz-Ponten T."/>
            <person name="Noel C.J."/>
            <person name="Dacks J.B."/>
            <person name="Foster P.G."/>
            <person name="Simillion C."/>
            <person name="Van de Peer Y."/>
            <person name="Miranda-Saavedra D."/>
            <person name="Barton G.J."/>
            <person name="Westrop G.D."/>
            <person name="Mueller S."/>
            <person name="Dessi D."/>
            <person name="Fiori P.L."/>
            <person name="Ren Q."/>
            <person name="Paulsen I."/>
            <person name="Zhang H."/>
            <person name="Bastida-Corcuera F.D."/>
            <person name="Simoes-Barbosa A."/>
            <person name="Brown M.T."/>
            <person name="Hayes R.D."/>
            <person name="Mukherjee M."/>
            <person name="Okumura C.Y."/>
            <person name="Schneider R."/>
            <person name="Smith A.J."/>
            <person name="Vanacova S."/>
            <person name="Villalvazo M."/>
            <person name="Haas B.J."/>
            <person name="Pertea M."/>
            <person name="Feldblyum T.V."/>
            <person name="Utterback T.R."/>
            <person name="Shu C.L."/>
            <person name="Osoegawa K."/>
            <person name="de Jong P.J."/>
            <person name="Hrdy I."/>
            <person name="Horvathova L."/>
            <person name="Zubacova Z."/>
            <person name="Dolezal P."/>
            <person name="Malik S.B."/>
            <person name="Logsdon J.M. Jr."/>
            <person name="Henze K."/>
            <person name="Gupta A."/>
            <person name="Wang C.C."/>
            <person name="Dunne R.L."/>
            <person name="Upcroft J.A."/>
            <person name="Upcroft P."/>
            <person name="White O."/>
            <person name="Salzberg S.L."/>
            <person name="Tang P."/>
            <person name="Chiu C.-H."/>
            <person name="Lee Y.-S."/>
            <person name="Embley T.M."/>
            <person name="Coombs G.H."/>
            <person name="Mottram J.C."/>
            <person name="Tachezy J."/>
            <person name="Fraser-Liggett C.M."/>
            <person name="Johnson P.J."/>
        </authorList>
    </citation>
    <scope>NUCLEOTIDE SEQUENCE [LARGE SCALE GENOMIC DNA]</scope>
    <source>
        <strain evidence="2">G3</strain>
    </source>
</reference>
<protein>
    <submittedName>
        <fullName evidence="2">Uncharacterized protein</fullName>
    </submittedName>
</protein>
<dbReference type="PANTHER" id="PTHR46155">
    <property type="entry name" value="BIFUNCTIONAL INHIBITOR/LIPID-TRANSFER PROTEIN/SEED STORAGE 2S ALBUMIN SUPERFAMILY PROTEIN"/>
    <property type="match status" value="1"/>
</dbReference>
<evidence type="ECO:0000313" key="3">
    <source>
        <dbReference type="Proteomes" id="UP000001542"/>
    </source>
</evidence>
<dbReference type="Proteomes" id="UP000001542">
    <property type="component" value="Unassembled WGS sequence"/>
</dbReference>
<dbReference type="KEGG" id="tva:4754705"/>
<dbReference type="VEuPathDB" id="TrichDB:TVAGG3_0371290"/>
<reference evidence="2" key="1">
    <citation type="submission" date="2006-10" db="EMBL/GenBank/DDBJ databases">
        <authorList>
            <person name="Amadeo P."/>
            <person name="Zhao Q."/>
            <person name="Wortman J."/>
            <person name="Fraser-Liggett C."/>
            <person name="Carlton J."/>
        </authorList>
    </citation>
    <scope>NUCLEOTIDE SEQUENCE</scope>
    <source>
        <strain evidence="2">G3</strain>
    </source>
</reference>
<dbReference type="InParanoid" id="A2FDS9"/>